<feature type="compositionally biased region" description="Polar residues" evidence="1">
    <location>
        <begin position="1"/>
        <end position="11"/>
    </location>
</feature>
<dbReference type="RefSeq" id="XP_024358887.1">
    <property type="nucleotide sequence ID" value="XM_024503119.2"/>
</dbReference>
<dbReference type="Proteomes" id="UP000006727">
    <property type="component" value="Chromosome 21"/>
</dbReference>
<evidence type="ECO:0000313" key="2">
    <source>
        <dbReference type="EnsemblPlants" id="Pp3c21_19370V3.3"/>
    </source>
</evidence>
<sequence length="292" mass="32135">MRHSNGHTLSSPMEYLGRLGLGPRKNRKERGMSQRHPADSKETKIGGVQTGADRSCNIRASIHTVNLQQSPALKTNLELIINHPLVAPYETGHEQENLEIWDPASTAAPLRSTATDVTSAWGQFFPRTSASSQDASFDTEKFDDDQNVQAPPYPLANHSFGRGPGGRHAWKTLLFWKQPTRSPGMQSITGKAAFTPLHHHKLAALAPGHKSAGDTSEQISPPTAAAPLYIDESSASPVQQSSQRRTWCEPFRGCKLSTPRRQPPDGFCNMSQYVLLDDHRSQRLVSGPLYLV</sequence>
<dbReference type="Gramene" id="Pp3c21_19370V3.3">
    <property type="protein sequence ID" value="Pp3c21_19370V3.3"/>
    <property type="gene ID" value="Pp3c21_19370"/>
</dbReference>
<keyword evidence="3" id="KW-1185">Reference proteome</keyword>
<evidence type="ECO:0000313" key="3">
    <source>
        <dbReference type="Proteomes" id="UP000006727"/>
    </source>
</evidence>
<reference evidence="2 3" key="2">
    <citation type="journal article" date="2018" name="Plant J.">
        <title>The Physcomitrella patens chromosome-scale assembly reveals moss genome structure and evolution.</title>
        <authorList>
            <person name="Lang D."/>
            <person name="Ullrich K.K."/>
            <person name="Murat F."/>
            <person name="Fuchs J."/>
            <person name="Jenkins J."/>
            <person name="Haas F.B."/>
            <person name="Piednoel M."/>
            <person name="Gundlach H."/>
            <person name="Van Bel M."/>
            <person name="Meyberg R."/>
            <person name="Vives C."/>
            <person name="Morata J."/>
            <person name="Symeonidi A."/>
            <person name="Hiss M."/>
            <person name="Muchero W."/>
            <person name="Kamisugi Y."/>
            <person name="Saleh O."/>
            <person name="Blanc G."/>
            <person name="Decker E.L."/>
            <person name="van Gessel N."/>
            <person name="Grimwood J."/>
            <person name="Hayes R.D."/>
            <person name="Graham S.W."/>
            <person name="Gunter L.E."/>
            <person name="McDaniel S.F."/>
            <person name="Hoernstein S.N.W."/>
            <person name="Larsson A."/>
            <person name="Li F.W."/>
            <person name="Perroud P.F."/>
            <person name="Phillips J."/>
            <person name="Ranjan P."/>
            <person name="Rokshar D.S."/>
            <person name="Rothfels C.J."/>
            <person name="Schneider L."/>
            <person name="Shu S."/>
            <person name="Stevenson D.W."/>
            <person name="Thummler F."/>
            <person name="Tillich M."/>
            <person name="Villarreal Aguilar J.C."/>
            <person name="Widiez T."/>
            <person name="Wong G.K."/>
            <person name="Wymore A."/>
            <person name="Zhang Y."/>
            <person name="Zimmer A.D."/>
            <person name="Quatrano R.S."/>
            <person name="Mayer K.F.X."/>
            <person name="Goodstein D."/>
            <person name="Casacuberta J.M."/>
            <person name="Vandepoele K."/>
            <person name="Reski R."/>
            <person name="Cuming A.C."/>
            <person name="Tuskan G.A."/>
            <person name="Maumus F."/>
            <person name="Salse J."/>
            <person name="Schmutz J."/>
            <person name="Rensing S.A."/>
        </authorList>
    </citation>
    <scope>NUCLEOTIDE SEQUENCE [LARGE SCALE GENOMIC DNA]</scope>
    <source>
        <strain evidence="2 3">cv. Gransden 2004</strain>
    </source>
</reference>
<feature type="region of interest" description="Disordered" evidence="1">
    <location>
        <begin position="129"/>
        <end position="151"/>
    </location>
</feature>
<accession>A0A7I4FE34</accession>
<feature type="compositionally biased region" description="Basic and acidic residues" evidence="1">
    <location>
        <begin position="29"/>
        <end position="44"/>
    </location>
</feature>
<feature type="region of interest" description="Disordered" evidence="1">
    <location>
        <begin position="1"/>
        <end position="48"/>
    </location>
</feature>
<dbReference type="EMBL" id="ABEU02000021">
    <property type="status" value="NOT_ANNOTATED_CDS"/>
    <property type="molecule type" value="Genomic_DNA"/>
</dbReference>
<dbReference type="GeneID" id="112273996"/>
<dbReference type="OrthoDB" id="10555933at2759"/>
<dbReference type="InParanoid" id="A0A7I4FE34"/>
<name>A0A7I4FE34_PHYPA</name>
<gene>
    <name evidence="2" type="primary">LOC112273996</name>
</gene>
<organism evidence="2 3">
    <name type="scientific">Physcomitrium patens</name>
    <name type="common">Spreading-leaved earth moss</name>
    <name type="synonym">Physcomitrella patens</name>
    <dbReference type="NCBI Taxonomy" id="3218"/>
    <lineage>
        <taxon>Eukaryota</taxon>
        <taxon>Viridiplantae</taxon>
        <taxon>Streptophyta</taxon>
        <taxon>Embryophyta</taxon>
        <taxon>Bryophyta</taxon>
        <taxon>Bryophytina</taxon>
        <taxon>Bryopsida</taxon>
        <taxon>Funariidae</taxon>
        <taxon>Funariales</taxon>
        <taxon>Funariaceae</taxon>
        <taxon>Physcomitrium</taxon>
    </lineage>
</organism>
<dbReference type="KEGG" id="ppp:112273996"/>
<dbReference type="AlphaFoldDB" id="A0A7I4FE34"/>
<reference evidence="2 3" key="1">
    <citation type="journal article" date="2008" name="Science">
        <title>The Physcomitrella genome reveals evolutionary insights into the conquest of land by plants.</title>
        <authorList>
            <person name="Rensing S."/>
            <person name="Lang D."/>
            <person name="Zimmer A."/>
            <person name="Terry A."/>
            <person name="Salamov A."/>
            <person name="Shapiro H."/>
            <person name="Nishiyama T."/>
            <person name="Perroud P.-F."/>
            <person name="Lindquist E."/>
            <person name="Kamisugi Y."/>
            <person name="Tanahashi T."/>
            <person name="Sakakibara K."/>
            <person name="Fujita T."/>
            <person name="Oishi K."/>
            <person name="Shin-I T."/>
            <person name="Kuroki Y."/>
            <person name="Toyoda A."/>
            <person name="Suzuki Y."/>
            <person name="Hashimoto A."/>
            <person name="Yamaguchi K."/>
            <person name="Sugano A."/>
            <person name="Kohara Y."/>
            <person name="Fujiyama A."/>
            <person name="Anterola A."/>
            <person name="Aoki S."/>
            <person name="Ashton N."/>
            <person name="Barbazuk W.B."/>
            <person name="Barker E."/>
            <person name="Bennetzen J."/>
            <person name="Bezanilla M."/>
            <person name="Blankenship R."/>
            <person name="Cho S.H."/>
            <person name="Dutcher S."/>
            <person name="Estelle M."/>
            <person name="Fawcett J.A."/>
            <person name="Gundlach H."/>
            <person name="Hanada K."/>
            <person name="Heyl A."/>
            <person name="Hicks K.A."/>
            <person name="Hugh J."/>
            <person name="Lohr M."/>
            <person name="Mayer K."/>
            <person name="Melkozernov A."/>
            <person name="Murata T."/>
            <person name="Nelson D."/>
            <person name="Pils B."/>
            <person name="Prigge M."/>
            <person name="Reiss B."/>
            <person name="Renner T."/>
            <person name="Rombauts S."/>
            <person name="Rushton P."/>
            <person name="Sanderfoot A."/>
            <person name="Schween G."/>
            <person name="Shiu S.-H."/>
            <person name="Stueber K."/>
            <person name="Theodoulou F.L."/>
            <person name="Tu H."/>
            <person name="Van de Peer Y."/>
            <person name="Verrier P.J."/>
            <person name="Waters E."/>
            <person name="Wood A."/>
            <person name="Yang L."/>
            <person name="Cove D."/>
            <person name="Cuming A."/>
            <person name="Hasebe M."/>
            <person name="Lucas S."/>
            <person name="Mishler D.B."/>
            <person name="Reski R."/>
            <person name="Grigoriev I."/>
            <person name="Quatrano R.S."/>
            <person name="Boore J.L."/>
        </authorList>
    </citation>
    <scope>NUCLEOTIDE SEQUENCE [LARGE SCALE GENOMIC DNA]</scope>
    <source>
        <strain evidence="2 3">cv. Gransden 2004</strain>
    </source>
</reference>
<protein>
    <submittedName>
        <fullName evidence="2">Uncharacterized protein</fullName>
    </submittedName>
</protein>
<proteinExistence type="predicted"/>
<evidence type="ECO:0000256" key="1">
    <source>
        <dbReference type="SAM" id="MobiDB-lite"/>
    </source>
</evidence>
<dbReference type="EnsemblPlants" id="Pp3c21_19370V3.3">
    <property type="protein sequence ID" value="Pp3c21_19370V3.3"/>
    <property type="gene ID" value="Pp3c21_19370"/>
</dbReference>
<reference evidence="2" key="3">
    <citation type="submission" date="2020-12" db="UniProtKB">
        <authorList>
            <consortium name="EnsemblPlants"/>
        </authorList>
    </citation>
    <scope>IDENTIFICATION</scope>
</reference>